<dbReference type="PANTHER" id="PTHR48261:SF5">
    <property type="entry name" value="EXOSTOSIN GLYCOSYLTRANSFERASE 2"/>
    <property type="match status" value="1"/>
</dbReference>
<reference evidence="28" key="1">
    <citation type="submission" date="2019-04" db="EMBL/GenBank/DDBJ databases">
        <title>Genome assembly of Zosterops borbonicus 15179.</title>
        <authorList>
            <person name="Leroy T."/>
            <person name="Anselmetti Y."/>
            <person name="Tilak M.-K."/>
            <person name="Nabholz B."/>
        </authorList>
    </citation>
    <scope>NUCLEOTIDE SEQUENCE</scope>
    <source>
        <strain evidence="28">HGM_15179</strain>
        <tissue evidence="28">Muscle</tissue>
    </source>
</reference>
<dbReference type="Pfam" id="PF13837">
    <property type="entry name" value="Myb_DNA-bind_4"/>
    <property type="match status" value="1"/>
</dbReference>
<dbReference type="GO" id="GO:0005789">
    <property type="term" value="C:endoplasmic reticulum membrane"/>
    <property type="evidence" value="ECO:0007669"/>
    <property type="project" value="UniProtKB-SubCell"/>
</dbReference>
<dbReference type="GO" id="GO:0046872">
    <property type="term" value="F:metal ion binding"/>
    <property type="evidence" value="ECO:0007669"/>
    <property type="project" value="UniProtKB-KW"/>
</dbReference>
<evidence type="ECO:0000256" key="21">
    <source>
        <dbReference type="ARBA" id="ARBA00064285"/>
    </source>
</evidence>
<feature type="domain" description="Aminotransferase class I/classII large" evidence="24">
    <location>
        <begin position="419"/>
        <end position="785"/>
    </location>
</feature>
<comment type="similarity">
    <text evidence="4">Belongs to the glycosyltransferase 47 family.</text>
</comment>
<dbReference type="InterPro" id="IPR015422">
    <property type="entry name" value="PyrdxlP-dep_Trfase_small"/>
</dbReference>
<dbReference type="FunFam" id="1.10.10.60:FF:000032">
    <property type="entry name" value="Zinc finger and SCAN domain-containing 20"/>
    <property type="match status" value="1"/>
</dbReference>
<keyword evidence="6" id="KW-0328">Glycosyltransferase</keyword>
<dbReference type="Proteomes" id="UP000796761">
    <property type="component" value="Unassembled WGS sequence"/>
</dbReference>
<accession>A0A8K1LJ89</accession>
<keyword evidence="14" id="KW-0472">Membrane</keyword>
<evidence type="ECO:0000256" key="11">
    <source>
        <dbReference type="ARBA" id="ARBA00022968"/>
    </source>
</evidence>
<evidence type="ECO:0000256" key="19">
    <source>
        <dbReference type="ARBA" id="ARBA00050426"/>
    </source>
</evidence>
<evidence type="ECO:0000259" key="27">
    <source>
        <dbReference type="Pfam" id="PF13837"/>
    </source>
</evidence>
<dbReference type="GO" id="GO:0030170">
    <property type="term" value="F:pyridoxal phosphate binding"/>
    <property type="evidence" value="ECO:0007669"/>
    <property type="project" value="InterPro"/>
</dbReference>
<keyword evidence="16" id="KW-0325">Glycoprotein</keyword>
<dbReference type="Gene3D" id="3.40.640.10">
    <property type="entry name" value="Type I PLP-dependent aspartate aminotransferase-like (Major domain)"/>
    <property type="match status" value="1"/>
</dbReference>
<dbReference type="GO" id="GO:0050508">
    <property type="term" value="F:glucuronosyl-N-acetylglucosaminyl-proteoglycan 4-alpha-N-acetylglucosaminyltransferase activity"/>
    <property type="evidence" value="ECO:0007669"/>
    <property type="project" value="UniProtKB-EC"/>
</dbReference>
<evidence type="ECO:0000256" key="6">
    <source>
        <dbReference type="ARBA" id="ARBA00022676"/>
    </source>
</evidence>
<evidence type="ECO:0000256" key="10">
    <source>
        <dbReference type="ARBA" id="ARBA00022824"/>
    </source>
</evidence>
<dbReference type="Pfam" id="PF03016">
    <property type="entry name" value="Exostosin_GT47"/>
    <property type="match status" value="1"/>
</dbReference>
<evidence type="ECO:0000256" key="13">
    <source>
        <dbReference type="ARBA" id="ARBA00023034"/>
    </source>
</evidence>
<evidence type="ECO:0000256" key="7">
    <source>
        <dbReference type="ARBA" id="ARBA00022679"/>
    </source>
</evidence>
<dbReference type="InterPro" id="IPR015424">
    <property type="entry name" value="PyrdxlP-dep_Trfase"/>
</dbReference>
<comment type="function">
    <text evidence="20">Glycosyltransferase forming with EXT1 the heterodimeric heparan sulfate polymerase which catalyzes the elongation of the heparan sulfate glycan backbone. Glycan backbone extension consists in the alternating transfer of (1-&gt;4)-beta-D-GlcA and (1-&gt;4)-alpha-D-GlcNAc residues from their respective UDP-sugar donors. Both EXT1 and EXT2 are required for the full activity of the polymerase since EXT1 bears the N-acetylglucosaminyl-proteoglycan 4-beta-glucuronosyltransferase activity within the complex while EXT2 carries the glucuronosyl-N-acetylglucosaminyl-proteoglycan 4-alpha-N-acetylglucosaminyltransferase activity. Heparan sulfate proteoglycans are ubiquitous components of the extracellular matrix and play an important role in tissue homeostasis and signaling.</text>
</comment>
<dbReference type="Gene3D" id="3.90.1150.10">
    <property type="entry name" value="Aspartate Aminotransferase, domain 1"/>
    <property type="match status" value="1"/>
</dbReference>
<dbReference type="GO" id="GO:0015012">
    <property type="term" value="P:heparan sulfate proteoglycan biosynthetic process"/>
    <property type="evidence" value="ECO:0007669"/>
    <property type="project" value="UniProtKB-ARBA"/>
</dbReference>
<evidence type="ECO:0000259" key="24">
    <source>
        <dbReference type="Pfam" id="PF00155"/>
    </source>
</evidence>
<comment type="subcellular location">
    <subcellularLocation>
        <location evidence="2">Endoplasmic reticulum membrane</location>
        <topology evidence="2">Single-pass type II membrane protein</topology>
    </subcellularLocation>
    <subcellularLocation>
        <location evidence="18">Golgi apparatus</location>
        <location evidence="18">cis-Golgi network membrane</location>
        <topology evidence="18">Single-pass type II membrane protein</topology>
    </subcellularLocation>
</comment>
<dbReference type="Gene3D" id="1.10.10.60">
    <property type="entry name" value="Homeodomain-like"/>
    <property type="match status" value="1"/>
</dbReference>
<name>A0A8K1LJ89_9PASS</name>
<dbReference type="SUPFAM" id="SSF53448">
    <property type="entry name" value="Nucleotide-diphospho-sugar transferases"/>
    <property type="match status" value="1"/>
</dbReference>
<keyword evidence="12" id="KW-1133">Transmembrane helix</keyword>
<evidence type="ECO:0000256" key="17">
    <source>
        <dbReference type="ARBA" id="ARBA00023211"/>
    </source>
</evidence>
<dbReference type="PRINTS" id="PR00753">
    <property type="entry name" value="ACCSYNTHASE"/>
</dbReference>
<evidence type="ECO:0000256" key="12">
    <source>
        <dbReference type="ARBA" id="ARBA00022989"/>
    </source>
</evidence>
<evidence type="ECO:0000256" key="1">
    <source>
        <dbReference type="ARBA" id="ARBA00001936"/>
    </source>
</evidence>
<evidence type="ECO:0000259" key="25">
    <source>
        <dbReference type="Pfam" id="PF03016"/>
    </source>
</evidence>
<evidence type="ECO:0000259" key="26">
    <source>
        <dbReference type="Pfam" id="PF09258"/>
    </source>
</evidence>
<evidence type="ECO:0000313" key="28">
    <source>
        <dbReference type="EMBL" id="TRZ15721.1"/>
    </source>
</evidence>
<dbReference type="GO" id="GO:0015020">
    <property type="term" value="F:glucuronosyltransferase activity"/>
    <property type="evidence" value="ECO:0007669"/>
    <property type="project" value="UniProtKB-ARBA"/>
</dbReference>
<evidence type="ECO:0000256" key="4">
    <source>
        <dbReference type="ARBA" id="ARBA00010271"/>
    </source>
</evidence>
<comment type="catalytic activity">
    <reaction evidence="19">
        <text>3-O-{[(1-&gt;4)-beta-D-GlcA-(1-&gt;4)-alpha-D-GlcNAc](n)-(1-&gt;4)-beta-D-GlcA-(1-&gt;3)-beta-D-Gal-(1-&gt;3)-beta-D-Gal-(1-&gt;4)-beta-D-Xyl}-L-seryl-[protein] + UDP-N-acetyl-alpha-D-glucosamine = 3-O-{alpha-D-GlcNAc-[(1-&gt;4)-beta-D-GlcA-(1-&gt;4)-alpha-D-GlcNAc](n)-(1-&gt;4)-beta-D-GlcA-(1-&gt;3)-beta-D-Gal-(1-&gt;3)-beta-D-Gal-(1-&gt;4)-beta-D-Xyl}-L-seryl-[protein] + UDP + H(+)</text>
        <dbReference type="Rhea" id="RHEA:16213"/>
        <dbReference type="Rhea" id="RHEA-COMP:12621"/>
        <dbReference type="Rhea" id="RHEA-COMP:12623"/>
        <dbReference type="ChEBI" id="CHEBI:15378"/>
        <dbReference type="ChEBI" id="CHEBI:57705"/>
        <dbReference type="ChEBI" id="CHEBI:58223"/>
        <dbReference type="ChEBI" id="CHEBI:132415"/>
        <dbReference type="ChEBI" id="CHEBI:132416"/>
        <dbReference type="EC" id="2.4.1.224"/>
    </reaction>
    <physiologicalReaction direction="left-to-right" evidence="19">
        <dbReference type="Rhea" id="RHEA:16214"/>
    </physiologicalReaction>
</comment>
<dbReference type="Pfam" id="PF09258">
    <property type="entry name" value="Glyco_transf_64"/>
    <property type="match status" value="1"/>
</dbReference>
<keyword evidence="17" id="KW-0464">Manganese</keyword>
<keyword evidence="9" id="KW-0479">Metal-binding</keyword>
<feature type="domain" description="Myb/SANT-like DNA-binding" evidence="27">
    <location>
        <begin position="12"/>
        <end position="99"/>
    </location>
</feature>
<keyword evidence="29" id="KW-1185">Reference proteome</keyword>
<keyword evidence="8" id="KW-0812">Transmembrane</keyword>
<evidence type="ECO:0000256" key="3">
    <source>
        <dbReference type="ARBA" id="ARBA00004922"/>
    </source>
</evidence>
<dbReference type="InterPro" id="IPR004263">
    <property type="entry name" value="Exostosin"/>
</dbReference>
<keyword evidence="15" id="KW-1015">Disulfide bond</keyword>
<dbReference type="EMBL" id="SWJQ01000356">
    <property type="protein sequence ID" value="TRZ15721.1"/>
    <property type="molecule type" value="Genomic_DNA"/>
</dbReference>
<evidence type="ECO:0000256" key="2">
    <source>
        <dbReference type="ARBA" id="ARBA00004648"/>
    </source>
</evidence>
<proteinExistence type="inferred from homology"/>
<dbReference type="InterPro" id="IPR029044">
    <property type="entry name" value="Nucleotide-diphossugar_trans"/>
</dbReference>
<dbReference type="InterPro" id="IPR044822">
    <property type="entry name" value="Myb_DNA-bind_4"/>
</dbReference>
<dbReference type="Pfam" id="PF00155">
    <property type="entry name" value="Aminotran_1_2"/>
    <property type="match status" value="1"/>
</dbReference>
<evidence type="ECO:0000256" key="5">
    <source>
        <dbReference type="ARBA" id="ARBA00012194"/>
    </source>
</evidence>
<organism evidence="28 29">
    <name type="scientific">Zosterops borbonicus</name>
    <dbReference type="NCBI Taxonomy" id="364589"/>
    <lineage>
        <taxon>Eukaryota</taxon>
        <taxon>Metazoa</taxon>
        <taxon>Chordata</taxon>
        <taxon>Craniata</taxon>
        <taxon>Vertebrata</taxon>
        <taxon>Euteleostomi</taxon>
        <taxon>Archelosauria</taxon>
        <taxon>Archosauria</taxon>
        <taxon>Dinosauria</taxon>
        <taxon>Saurischia</taxon>
        <taxon>Theropoda</taxon>
        <taxon>Coelurosauria</taxon>
        <taxon>Aves</taxon>
        <taxon>Neognathae</taxon>
        <taxon>Neoaves</taxon>
        <taxon>Telluraves</taxon>
        <taxon>Australaves</taxon>
        <taxon>Passeriformes</taxon>
        <taxon>Sylvioidea</taxon>
        <taxon>Zosteropidae</taxon>
        <taxon>Zosterops</taxon>
    </lineage>
</organism>
<comment type="caution">
    <text evidence="28">The sequence shown here is derived from an EMBL/GenBank/DDBJ whole genome shotgun (WGS) entry which is preliminary data.</text>
</comment>
<comment type="cofactor">
    <cofactor evidence="1">
        <name>Mn(2+)</name>
        <dbReference type="ChEBI" id="CHEBI:29035"/>
    </cofactor>
</comment>
<evidence type="ECO:0000256" key="20">
    <source>
        <dbReference type="ARBA" id="ARBA00053270"/>
    </source>
</evidence>
<dbReference type="PANTHER" id="PTHR48261">
    <property type="entry name" value="ACETYLGLUCOSAMINYLTRANSFERASE"/>
    <property type="match status" value="1"/>
</dbReference>
<gene>
    <name evidence="28" type="ORF">HGM15179_011381</name>
</gene>
<keyword evidence="7" id="KW-0808">Transferase</keyword>
<dbReference type="Gene3D" id="3.90.550.10">
    <property type="entry name" value="Spore Coat Polysaccharide Biosynthesis Protein SpsA, Chain A"/>
    <property type="match status" value="1"/>
</dbReference>
<evidence type="ECO:0000256" key="16">
    <source>
        <dbReference type="ARBA" id="ARBA00023180"/>
    </source>
</evidence>
<dbReference type="InterPro" id="IPR015338">
    <property type="entry name" value="GT64_dom"/>
</dbReference>
<keyword evidence="11" id="KW-0735">Signal-anchor</keyword>
<keyword evidence="10" id="KW-0256">Endoplasmic reticulum</keyword>
<evidence type="ECO:0000313" key="29">
    <source>
        <dbReference type="Proteomes" id="UP000796761"/>
    </source>
</evidence>
<evidence type="ECO:0000256" key="8">
    <source>
        <dbReference type="ARBA" id="ARBA00022692"/>
    </source>
</evidence>
<evidence type="ECO:0000256" key="23">
    <source>
        <dbReference type="ARBA" id="ARBA00083239"/>
    </source>
</evidence>
<feature type="domain" description="Exostosin GT47" evidence="25">
    <location>
        <begin position="1028"/>
        <end position="1307"/>
    </location>
</feature>
<protein>
    <recommendedName>
        <fullName evidence="22">Exostosin-2</fullName>
        <ecNumber evidence="5">2.4.1.224</ecNumber>
    </recommendedName>
    <alternativeName>
        <fullName evidence="23">Glucuronosyl-N-acetylglucosaminyl-proteoglycan 4-alpha-N-acetylglucosaminyltransferase</fullName>
    </alternativeName>
</protein>
<evidence type="ECO:0000256" key="18">
    <source>
        <dbReference type="ARBA" id="ARBA00033739"/>
    </source>
</evidence>
<feature type="domain" description="Glycosyl transferase 64" evidence="26">
    <location>
        <begin position="1383"/>
        <end position="1628"/>
    </location>
</feature>
<evidence type="ECO:0000256" key="14">
    <source>
        <dbReference type="ARBA" id="ARBA00023136"/>
    </source>
</evidence>
<evidence type="ECO:0000256" key="22">
    <source>
        <dbReference type="ARBA" id="ARBA00069568"/>
    </source>
</evidence>
<comment type="pathway">
    <text evidence="3">Protein modification; protein glycosylation.</text>
</comment>
<evidence type="ECO:0000256" key="15">
    <source>
        <dbReference type="ARBA" id="ARBA00023157"/>
    </source>
</evidence>
<dbReference type="CDD" id="cd00609">
    <property type="entry name" value="AAT_like"/>
    <property type="match status" value="1"/>
</dbReference>
<sequence length="1645" mass="188448">MDFRGKKYERGSNWSDPEVVELLQLWADESVQIELESCLRNQHVFNRIAEVLREKGIHRTGDQCREKIKKMKLEYRRIKDNSKAPRGGRTWKFYEVMDRVLTSRPALAYGSLSGSMMAQQVLQGSMVDSYHHQFSSSALPFGHSQHPELMEIKCEEVNSDDHSLTPEPPQAMSYQQGSPEEQEMERAFLERAQNDSPISRVEIPIETSVSPSGFSEPNMANSSRIQNVVPRPGFSALHRLRKKRKGQRMRDPLDDLLLKTLTSQRAMEERFLQMEERRFQRDLDVEERRMQLEQRRFELEREHEFRMFNVFAQMLSILKQSHSGSSSPVAMPQGLDFSQALSEIEGMGGRGSNLPEMRVRPLAKRRVDMHGFCIPSDFQRSPYLSARGNFANIFQGSTEEGYKAYHADKYDEDKNPNGIINFGTSENKLCFDLMSKRLTQADMNVMDPSLLQYPDWKGHLFLREEVARFLTYYCKAPAPLKAENVIVLNGCGSLFSALATVLCDPGEAVLIATPFYGGITQSIFLYGNVKLVYVYLDSKITGTSTRPFQLTVEKLEKALQDARAEGVTVRALILLNPQNPLGDIYSLSELRDYLEFAKRHELHVIVDEIYMLSVFDESATFHSVLGMDRLPDPQRTHVMWGITKDFAVSGIRFGTLYTENQDVANAVASLCYFHGVCGPVQHKVAQLLRDRDWINQVYLRANHARLKAAHTYVTDELKTLGVPFLNRSAGFFVWIDFRKYLKTGTFEEELLLWKRFLDNKVLLSCGKAFECSEPGWFRIIFADKTHRLQLGMQRIRKVLEEREQEILAEEKEQPCQSDQDGKADSTDEVIFVSRHQDPTCASSSSLGDLIGLLQQQMRSSDWLQKNTAEQFAQEKPEIYDVFSKLEDLSNKILGSKLLEIKNQEDLSNKILGSKLLEIKNQFKKAIEEVRVTDLPKWIVCTDGEVPLIEGSSSRAQLWAVLLGLIATGMFQFWPHSIESSNDWTVEKRSIHDVPVVKLPADSPIPERGDLSCRMHTCFDVYRCGFNPKNKIKVYIYSLKKYVDEYGTLVSNTISREYNELLTAISDSEFYTDDVSRACLFVPSIDVLNQNTLRIKETAQALAQLSRWDRGTNHLLFNMLPGGPPDYNTALDVPRDRALLAGGGFSTWTYRQGYDVSIPVYSPLSGEVDLPERGPGPRRYFILSSQMALHPEYRLELEALQAENGESVLILDKCTNLSDGVPADRKRCYKNQIFDYPQVLQESTFCVVLRGARLGQAVLSDVLQAGCVPVIIADSYILPFSEVLDWKRASVVIPEEKMPEMYSILQSIPQRQIEEMQRQARWFWEAYFRSMKAIALATLQIINDRIYPYAAISYEEWNDPPAVKWSSVSNPLFLPLIPPQSQGFTAVVLTYDRVESLFRVITEVSKVPSLSKLLVVWNNQNKNPPEDSLWPKIRVPLKVVRTAENKLSNRFFPYDEIETEAVLAIDDDIIMLTSDELQFGYEVWREFPDRLVGYPGRLHLWDHEMNKWKYESEWTNEVSMVLTGAAFYHKYFNYLYTYKMPGDIKNWVDAHMNCEDIAMNFLVANVTGKSVIKVTPRKKFKCPECTAIDGLSLDQTHMVERSECINKFASVFGTMPLKVVEHRADPVLYKDDFPEKLKSFPNIGSL</sequence>
<dbReference type="EC" id="2.4.1.224" evidence="5"/>
<dbReference type="SUPFAM" id="SSF53383">
    <property type="entry name" value="PLP-dependent transferases"/>
    <property type="match status" value="1"/>
</dbReference>
<evidence type="ECO:0000256" key="9">
    <source>
        <dbReference type="ARBA" id="ARBA00022723"/>
    </source>
</evidence>
<dbReference type="GO" id="GO:0005794">
    <property type="term" value="C:Golgi apparatus"/>
    <property type="evidence" value="ECO:0007669"/>
    <property type="project" value="UniProtKB-SubCell"/>
</dbReference>
<comment type="subunit">
    <text evidence="21">Part of the heparan sulfate polymerase, a dimeric complex composed of EXT1 and EXT2. Could also form homooligomeric complexes. Interacts with NDST1. Interacts with GALNT5.</text>
</comment>
<dbReference type="FunFam" id="3.90.550.10:FF:000035">
    <property type="entry name" value="Putative Exostosin-2"/>
    <property type="match status" value="1"/>
</dbReference>
<keyword evidence="13" id="KW-0333">Golgi apparatus</keyword>
<dbReference type="InterPro" id="IPR004839">
    <property type="entry name" value="Aminotransferase_I/II_large"/>
</dbReference>
<dbReference type="InterPro" id="IPR015421">
    <property type="entry name" value="PyrdxlP-dep_Trfase_major"/>
</dbReference>
<dbReference type="OrthoDB" id="691673at2759"/>
<dbReference type="InterPro" id="IPR040911">
    <property type="entry name" value="Exostosin_GT47"/>
</dbReference>